<feature type="non-terminal residue" evidence="5">
    <location>
        <position position="187"/>
    </location>
</feature>
<keyword evidence="3" id="KW-0274">FAD</keyword>
<proteinExistence type="predicted"/>
<reference evidence="5" key="1">
    <citation type="journal article" date="2014" name="Front. Microbiol.">
        <title>High frequency of phylogenetically diverse reductive dehalogenase-homologous genes in deep subseafloor sedimentary metagenomes.</title>
        <authorList>
            <person name="Kawai M."/>
            <person name="Futagami T."/>
            <person name="Toyoda A."/>
            <person name="Takaki Y."/>
            <person name="Nishi S."/>
            <person name="Hori S."/>
            <person name="Arai W."/>
            <person name="Tsubouchi T."/>
            <person name="Morono Y."/>
            <person name="Uchiyama I."/>
            <person name="Ito T."/>
            <person name="Fujiyama A."/>
            <person name="Inagaki F."/>
            <person name="Takami H."/>
        </authorList>
    </citation>
    <scope>NUCLEOTIDE SEQUENCE</scope>
    <source>
        <strain evidence="5">Expedition CK06-06</strain>
    </source>
</reference>
<dbReference type="Gene3D" id="3.50.50.60">
    <property type="entry name" value="FAD/NAD(P)-binding domain"/>
    <property type="match status" value="2"/>
</dbReference>
<keyword evidence="2" id="KW-0285">Flavoprotein</keyword>
<dbReference type="PANTHER" id="PTHR43429">
    <property type="entry name" value="PYRIDINE NUCLEOTIDE-DISULFIDE OXIDOREDUCTASE DOMAIN-CONTAINING"/>
    <property type="match status" value="1"/>
</dbReference>
<dbReference type="InterPro" id="IPR050260">
    <property type="entry name" value="FAD-bd_OxRdtase"/>
</dbReference>
<dbReference type="InterPro" id="IPR023753">
    <property type="entry name" value="FAD/NAD-binding_dom"/>
</dbReference>
<comment type="caution">
    <text evidence="5">The sequence shown here is derived from an EMBL/GenBank/DDBJ whole genome shotgun (WGS) entry which is preliminary data.</text>
</comment>
<evidence type="ECO:0000259" key="4">
    <source>
        <dbReference type="Pfam" id="PF07992"/>
    </source>
</evidence>
<protein>
    <recommendedName>
        <fullName evidence="4">FAD/NAD(P)-binding domain-containing protein</fullName>
    </recommendedName>
</protein>
<name>X0YYN9_9ZZZZ</name>
<evidence type="ECO:0000256" key="1">
    <source>
        <dbReference type="ARBA" id="ARBA00001974"/>
    </source>
</evidence>
<dbReference type="Pfam" id="PF07992">
    <property type="entry name" value="Pyr_redox_2"/>
    <property type="match status" value="1"/>
</dbReference>
<accession>X0YYN9</accession>
<sequence length="187" mass="20524">LPFVLRGNIVTWDDIFYPGDFFREGQINLHVDTEVTDILREEKRIIAGGKSYAYDKAILSLGAIPSIPPIPGLDGRNEFTLSTNIADARTLGTVIPMYTSAAVIGTGAIGIEMTLALMAKGYRSLYLLDIMENILPASLDKDMTGKVEGVLRQKGVELILPAMINSIRSESARKRVILPGRELEVDF</sequence>
<evidence type="ECO:0000313" key="5">
    <source>
        <dbReference type="EMBL" id="GAG51597.1"/>
    </source>
</evidence>
<dbReference type="EMBL" id="BARS01056107">
    <property type="protein sequence ID" value="GAG51597.1"/>
    <property type="molecule type" value="Genomic_DNA"/>
</dbReference>
<evidence type="ECO:0000256" key="3">
    <source>
        <dbReference type="ARBA" id="ARBA00022827"/>
    </source>
</evidence>
<dbReference type="SUPFAM" id="SSF51905">
    <property type="entry name" value="FAD/NAD(P)-binding domain"/>
    <property type="match status" value="1"/>
</dbReference>
<feature type="non-terminal residue" evidence="5">
    <location>
        <position position="1"/>
    </location>
</feature>
<organism evidence="5">
    <name type="scientific">marine sediment metagenome</name>
    <dbReference type="NCBI Taxonomy" id="412755"/>
    <lineage>
        <taxon>unclassified sequences</taxon>
        <taxon>metagenomes</taxon>
        <taxon>ecological metagenomes</taxon>
    </lineage>
</organism>
<feature type="domain" description="FAD/NAD(P)-binding" evidence="4">
    <location>
        <begin position="25"/>
        <end position="178"/>
    </location>
</feature>
<gene>
    <name evidence="5" type="ORF">S01H1_82717</name>
</gene>
<dbReference type="PANTHER" id="PTHR43429:SF3">
    <property type="entry name" value="NITRITE REDUCTASE [NAD(P)H]"/>
    <property type="match status" value="1"/>
</dbReference>
<evidence type="ECO:0000256" key="2">
    <source>
        <dbReference type="ARBA" id="ARBA00022630"/>
    </source>
</evidence>
<comment type="cofactor">
    <cofactor evidence="1">
        <name>FAD</name>
        <dbReference type="ChEBI" id="CHEBI:57692"/>
    </cofactor>
</comment>
<dbReference type="GO" id="GO:0016491">
    <property type="term" value="F:oxidoreductase activity"/>
    <property type="evidence" value="ECO:0007669"/>
    <property type="project" value="InterPro"/>
</dbReference>
<dbReference type="InterPro" id="IPR036188">
    <property type="entry name" value="FAD/NAD-bd_sf"/>
</dbReference>
<dbReference type="AlphaFoldDB" id="X0YYN9"/>